<dbReference type="RefSeq" id="WP_066464455.1">
    <property type="nucleotide sequence ID" value="NZ_MATO01000035.1"/>
</dbReference>
<reference evidence="2 3" key="1">
    <citation type="submission" date="2016-07" db="EMBL/GenBank/DDBJ databases">
        <title>Caryophanon latum genome sequencing.</title>
        <authorList>
            <person name="Verma A."/>
            <person name="Pal Y."/>
            <person name="Krishnamurthi S."/>
        </authorList>
    </citation>
    <scope>NUCLEOTIDE SEQUENCE [LARGE SCALE GENOMIC DNA]</scope>
    <source>
        <strain evidence="2 3">DSM 14151</strain>
    </source>
</reference>
<organism evidence="2 3">
    <name type="scientific">Caryophanon latum</name>
    <dbReference type="NCBI Taxonomy" id="33977"/>
    <lineage>
        <taxon>Bacteria</taxon>
        <taxon>Bacillati</taxon>
        <taxon>Bacillota</taxon>
        <taxon>Bacilli</taxon>
        <taxon>Bacillales</taxon>
        <taxon>Caryophanaceae</taxon>
        <taxon>Caryophanon</taxon>
    </lineage>
</organism>
<comment type="caution">
    <text evidence="2">The sequence shown here is derived from an EMBL/GenBank/DDBJ whole genome shotgun (WGS) entry which is preliminary data.</text>
</comment>
<gene>
    <name evidence="2" type="ORF">A6K76_10670</name>
</gene>
<dbReference type="EMBL" id="MATO01000035">
    <property type="protein sequence ID" value="OCS90604.1"/>
    <property type="molecule type" value="Genomic_DNA"/>
</dbReference>
<evidence type="ECO:0000313" key="3">
    <source>
        <dbReference type="Proteomes" id="UP000093482"/>
    </source>
</evidence>
<evidence type="ECO:0000256" key="1">
    <source>
        <dbReference type="SAM" id="Phobius"/>
    </source>
</evidence>
<proteinExistence type="predicted"/>
<dbReference type="OrthoDB" id="2380880at2"/>
<name>A0A1C0YTZ5_9BACL</name>
<feature type="transmembrane region" description="Helical" evidence="1">
    <location>
        <begin position="111"/>
        <end position="130"/>
    </location>
</feature>
<feature type="transmembrane region" description="Helical" evidence="1">
    <location>
        <begin position="61"/>
        <end position="79"/>
    </location>
</feature>
<evidence type="ECO:0000313" key="2">
    <source>
        <dbReference type="EMBL" id="OCS90604.1"/>
    </source>
</evidence>
<keyword evidence="1" id="KW-1133">Transmembrane helix</keyword>
<evidence type="ECO:0008006" key="4">
    <source>
        <dbReference type="Google" id="ProtNLM"/>
    </source>
</evidence>
<feature type="transmembrane region" description="Helical" evidence="1">
    <location>
        <begin position="85"/>
        <end position="104"/>
    </location>
</feature>
<keyword evidence="3" id="KW-1185">Reference proteome</keyword>
<accession>A0A1C0YTZ5</accession>
<sequence length="186" mass="20653">MGDQRKKIILNEITFWKQNKLLPGHYCDFLMTLYTEGNYEEDAERKQAKASVLKKKQTKSIALIALLAVVIGALIYGLFTFTSVSWLMPAVVAIVALALMIGTLKLLKDNNVFAPLLQVFAALLIFMLSIHVSQTFYPTSNAVLYVLLIANCSLWLGSGIFLKVLYFTIPGAIGLLLVIGNFLMTM</sequence>
<feature type="transmembrane region" description="Helical" evidence="1">
    <location>
        <begin position="136"/>
        <end position="157"/>
    </location>
</feature>
<keyword evidence="1" id="KW-0472">Membrane</keyword>
<keyword evidence="1" id="KW-0812">Transmembrane</keyword>
<dbReference type="AlphaFoldDB" id="A0A1C0YTZ5"/>
<feature type="transmembrane region" description="Helical" evidence="1">
    <location>
        <begin position="164"/>
        <end position="184"/>
    </location>
</feature>
<protein>
    <recommendedName>
        <fullName evidence="4">DUF2157 domain-containing protein</fullName>
    </recommendedName>
</protein>
<dbReference type="Proteomes" id="UP000093482">
    <property type="component" value="Unassembled WGS sequence"/>
</dbReference>